<sequence length="158" mass="17593">MTEFRGNENEEKALFFVPRVGCIEECQWHSEGTGLSTRAIGHPLPVPSYARGRSVWRNDRVPEGGRADTGGTSGAELPEGETREWRRTVRTRLTGWLLMLRDEGGGGASCDVDAGRWRRSKVAKSASVHQSRERRWAGNTFLPIIIDEKAVPYLAGLK</sequence>
<evidence type="ECO:0000313" key="2">
    <source>
        <dbReference type="EMBL" id="SFA79312.1"/>
    </source>
</evidence>
<dbReference type="AlphaFoldDB" id="A0A1I0VSQ3"/>
<protein>
    <submittedName>
        <fullName evidence="2">Uncharacterized protein</fullName>
    </submittedName>
</protein>
<feature type="region of interest" description="Disordered" evidence="1">
    <location>
        <begin position="55"/>
        <end position="83"/>
    </location>
</feature>
<name>A0A1I0VSQ3_SELRU</name>
<reference evidence="2 3" key="1">
    <citation type="submission" date="2016-10" db="EMBL/GenBank/DDBJ databases">
        <authorList>
            <person name="de Groot N.N."/>
        </authorList>
    </citation>
    <scope>NUCLEOTIDE SEQUENCE [LARGE SCALE GENOMIC DNA]</scope>
    <source>
        <strain evidence="2 3">L14</strain>
    </source>
</reference>
<gene>
    <name evidence="2" type="ORF">SAMN05216587_101912</name>
</gene>
<feature type="compositionally biased region" description="Basic and acidic residues" evidence="1">
    <location>
        <begin position="56"/>
        <end position="66"/>
    </location>
</feature>
<dbReference type="EMBL" id="FOJX01000001">
    <property type="protein sequence ID" value="SFA79312.1"/>
    <property type="molecule type" value="Genomic_DNA"/>
</dbReference>
<evidence type="ECO:0000313" key="3">
    <source>
        <dbReference type="Proteomes" id="UP000183843"/>
    </source>
</evidence>
<dbReference type="Proteomes" id="UP000183843">
    <property type="component" value="Unassembled WGS sequence"/>
</dbReference>
<proteinExistence type="predicted"/>
<evidence type="ECO:0000256" key="1">
    <source>
        <dbReference type="SAM" id="MobiDB-lite"/>
    </source>
</evidence>
<organism evidence="2 3">
    <name type="scientific">Selenomonas ruminantium</name>
    <dbReference type="NCBI Taxonomy" id="971"/>
    <lineage>
        <taxon>Bacteria</taxon>
        <taxon>Bacillati</taxon>
        <taxon>Bacillota</taxon>
        <taxon>Negativicutes</taxon>
        <taxon>Selenomonadales</taxon>
        <taxon>Selenomonadaceae</taxon>
        <taxon>Selenomonas</taxon>
    </lineage>
</organism>
<accession>A0A1I0VSQ3</accession>